<comment type="caution">
    <text evidence="1">The sequence shown here is derived from an EMBL/GenBank/DDBJ whole genome shotgun (WGS) entry which is preliminary data.</text>
</comment>
<reference evidence="1" key="1">
    <citation type="journal article" date="2020" name="New Phytol.">
        <title>Comparative genomics reveals dynamic genome evolution in host specialist ectomycorrhizal fungi.</title>
        <authorList>
            <person name="Lofgren L.A."/>
            <person name="Nguyen N.H."/>
            <person name="Vilgalys R."/>
            <person name="Ruytinx J."/>
            <person name="Liao H.L."/>
            <person name="Branco S."/>
            <person name="Kuo A."/>
            <person name="LaButti K."/>
            <person name="Lipzen A."/>
            <person name="Andreopoulos W."/>
            <person name="Pangilinan J."/>
            <person name="Riley R."/>
            <person name="Hundley H."/>
            <person name="Na H."/>
            <person name="Barry K."/>
            <person name="Grigoriev I.V."/>
            <person name="Stajich J.E."/>
            <person name="Kennedy P.G."/>
        </authorList>
    </citation>
    <scope>NUCLEOTIDE SEQUENCE</scope>
    <source>
        <strain evidence="1">FC203</strain>
    </source>
</reference>
<dbReference type="Pfam" id="PF18759">
    <property type="entry name" value="Plavaka"/>
    <property type="match status" value="1"/>
</dbReference>
<evidence type="ECO:0000313" key="2">
    <source>
        <dbReference type="Proteomes" id="UP001195769"/>
    </source>
</evidence>
<dbReference type="EMBL" id="JABBWK010000065">
    <property type="protein sequence ID" value="KAG1895575.1"/>
    <property type="molecule type" value="Genomic_DNA"/>
</dbReference>
<name>A0AAD4HFC6_9AGAM</name>
<protein>
    <submittedName>
        <fullName evidence="1">Uncharacterized protein</fullName>
    </submittedName>
</protein>
<dbReference type="AlphaFoldDB" id="A0AAD4HFC6"/>
<dbReference type="InterPro" id="IPR041078">
    <property type="entry name" value="Plavaka"/>
</dbReference>
<accession>A0AAD4HFC6</accession>
<evidence type="ECO:0000313" key="1">
    <source>
        <dbReference type="EMBL" id="KAG1895575.1"/>
    </source>
</evidence>
<organism evidence="1 2">
    <name type="scientific">Suillus fuscotomentosus</name>
    <dbReference type="NCBI Taxonomy" id="1912939"/>
    <lineage>
        <taxon>Eukaryota</taxon>
        <taxon>Fungi</taxon>
        <taxon>Dikarya</taxon>
        <taxon>Basidiomycota</taxon>
        <taxon>Agaricomycotina</taxon>
        <taxon>Agaricomycetes</taxon>
        <taxon>Agaricomycetidae</taxon>
        <taxon>Boletales</taxon>
        <taxon>Suillineae</taxon>
        <taxon>Suillaceae</taxon>
        <taxon>Suillus</taxon>
    </lineage>
</organism>
<dbReference type="GeneID" id="64662178"/>
<keyword evidence="2" id="KW-1185">Reference proteome</keyword>
<dbReference type="RefSeq" id="XP_041221151.1">
    <property type="nucleotide sequence ID" value="XM_041367880.1"/>
</dbReference>
<dbReference type="Proteomes" id="UP001195769">
    <property type="component" value="Unassembled WGS sequence"/>
</dbReference>
<proteinExistence type="predicted"/>
<gene>
    <name evidence="1" type="ORF">F5891DRAFT_1194097</name>
</gene>
<sequence>MSHHDSSCPSCGKIFKDHTSVACHMSQPRSGCNTWLEDMINTISPSEDHNMDSADDKDFAGLPRDVSYDPGLGGEEDFHYFGGGGEDIPDGNEVHAGEVIDYFPEPPLAYEDGYTFLGLFDADENSVYRKTNLYYPFSSRRDWQLAAWGRSTLFYHLKWSIKDLPLSFRSARELRGRAEMLPSGPRWKSQVINTSHPTKSPVILYWRDPIECIASIFNHPLFHRHMDLTPCKIYSTAERLCRVYTGWMSGNHAWDMQSAIPKGATLLGTILSSDKTNITALTGDRVAHPLLISLSNIHMNVHLKSSTNSFVLAALLPVPKFIHKKKRMKGVLEDRLIHQCLNIVLEPLKQAA</sequence>